<feature type="compositionally biased region" description="Basic and acidic residues" evidence="1">
    <location>
        <begin position="1"/>
        <end position="19"/>
    </location>
</feature>
<proteinExistence type="predicted"/>
<dbReference type="InParanoid" id="Q7UYQ3"/>
<dbReference type="HOGENOM" id="CLU_2773131_0_0_0"/>
<dbReference type="STRING" id="243090.RB450"/>
<dbReference type="EnsemblBacteria" id="CAD71589">
    <property type="protein sequence ID" value="CAD71589"/>
    <property type="gene ID" value="RB450"/>
</dbReference>
<evidence type="ECO:0000313" key="2">
    <source>
        <dbReference type="EMBL" id="CAD71589.1"/>
    </source>
</evidence>
<reference evidence="2 3" key="1">
    <citation type="journal article" date="2003" name="Proc. Natl. Acad. Sci. U.S.A.">
        <title>Complete genome sequence of the marine planctomycete Pirellula sp. strain 1.</title>
        <authorList>
            <person name="Gloeckner F.O."/>
            <person name="Kube M."/>
            <person name="Bauer M."/>
            <person name="Teeling H."/>
            <person name="Lombardot T."/>
            <person name="Ludwig W."/>
            <person name="Gade D."/>
            <person name="Beck A."/>
            <person name="Borzym K."/>
            <person name="Heitmann K."/>
            <person name="Rabus R."/>
            <person name="Schlesner H."/>
            <person name="Amann R."/>
            <person name="Reinhardt R."/>
        </authorList>
    </citation>
    <scope>NUCLEOTIDE SEQUENCE [LARGE SCALE GENOMIC DNA]</scope>
    <source>
        <strain evidence="3">DSM 10527 / NCIMB 13988 / SH1</strain>
    </source>
</reference>
<dbReference type="AlphaFoldDB" id="Q7UYQ3"/>
<sequence length="69" mass="8067">MSESIETYRGEIAGHVDQKRQRRNPRRHSVDQSLVRRLAGQASGLGDRGWRTCWRCDRCLRLGRLMART</sequence>
<accession>Q7UYQ3</accession>
<dbReference type="EMBL" id="BX294133">
    <property type="protein sequence ID" value="CAD71589.1"/>
    <property type="molecule type" value="Genomic_DNA"/>
</dbReference>
<name>Q7UYQ3_RHOBA</name>
<gene>
    <name evidence="2" type="ordered locus">RB450</name>
</gene>
<protein>
    <submittedName>
        <fullName evidence="2">Uncharacterized protein</fullName>
    </submittedName>
</protein>
<dbReference type="Proteomes" id="UP000001025">
    <property type="component" value="Chromosome"/>
</dbReference>
<organism evidence="2 3">
    <name type="scientific">Rhodopirellula baltica (strain DSM 10527 / NCIMB 13988 / SH1)</name>
    <dbReference type="NCBI Taxonomy" id="243090"/>
    <lineage>
        <taxon>Bacteria</taxon>
        <taxon>Pseudomonadati</taxon>
        <taxon>Planctomycetota</taxon>
        <taxon>Planctomycetia</taxon>
        <taxon>Pirellulales</taxon>
        <taxon>Pirellulaceae</taxon>
        <taxon>Rhodopirellula</taxon>
    </lineage>
</organism>
<evidence type="ECO:0000256" key="1">
    <source>
        <dbReference type="SAM" id="MobiDB-lite"/>
    </source>
</evidence>
<evidence type="ECO:0000313" key="3">
    <source>
        <dbReference type="Proteomes" id="UP000001025"/>
    </source>
</evidence>
<dbReference type="KEGG" id="rba:RB450"/>
<feature type="region of interest" description="Disordered" evidence="1">
    <location>
        <begin position="1"/>
        <end position="35"/>
    </location>
</feature>
<keyword evidence="3" id="KW-1185">Reference proteome</keyword>